<keyword evidence="7" id="KW-1185">Reference proteome</keyword>
<dbReference type="PANTHER" id="PTHR37299:SF1">
    <property type="entry name" value="STAGE 0 SPORULATION PROTEIN A HOMOLOG"/>
    <property type="match status" value="1"/>
</dbReference>
<organism evidence="6 7">
    <name type="scientific">Lactonifactor longoviformis DSM 17459</name>
    <dbReference type="NCBI Taxonomy" id="1122155"/>
    <lineage>
        <taxon>Bacteria</taxon>
        <taxon>Bacillati</taxon>
        <taxon>Bacillota</taxon>
        <taxon>Clostridia</taxon>
        <taxon>Eubacteriales</taxon>
        <taxon>Clostridiaceae</taxon>
        <taxon>Lactonifactor</taxon>
    </lineage>
</organism>
<dbReference type="PROSITE" id="PS50110">
    <property type="entry name" value="RESPONSE_REGULATORY"/>
    <property type="match status" value="1"/>
</dbReference>
<evidence type="ECO:0000313" key="7">
    <source>
        <dbReference type="Proteomes" id="UP000184245"/>
    </source>
</evidence>
<evidence type="ECO:0000259" key="5">
    <source>
        <dbReference type="PROSITE" id="PS50930"/>
    </source>
</evidence>
<proteinExistence type="predicted"/>
<dbReference type="GO" id="GO:0003677">
    <property type="term" value="F:DNA binding"/>
    <property type="evidence" value="ECO:0007669"/>
    <property type="project" value="InterPro"/>
</dbReference>
<name>A0A1M4T9A5_9CLOT</name>
<dbReference type="STRING" id="1122155.SAMN02745158_00479"/>
<dbReference type="PROSITE" id="PS50930">
    <property type="entry name" value="HTH_LYTTR"/>
    <property type="match status" value="1"/>
</dbReference>
<dbReference type="AlphaFoldDB" id="A0A1M4T9A5"/>
<dbReference type="SUPFAM" id="SSF52172">
    <property type="entry name" value="CheY-like"/>
    <property type="match status" value="1"/>
</dbReference>
<dbReference type="RefSeq" id="WP_072848662.1">
    <property type="nucleotide sequence ID" value="NZ_FQVI01000001.1"/>
</dbReference>
<dbReference type="InterPro" id="IPR046947">
    <property type="entry name" value="LytR-like"/>
</dbReference>
<dbReference type="InterPro" id="IPR011006">
    <property type="entry name" value="CheY-like_superfamily"/>
</dbReference>
<evidence type="ECO:0000256" key="2">
    <source>
        <dbReference type="ARBA" id="ARBA00024867"/>
    </source>
</evidence>
<comment type="function">
    <text evidence="2">May play the central regulatory role in sporulation. It may be an element of the effector pathway responsible for the activation of sporulation genes in response to nutritional stress. Spo0A may act in concert with spo0H (a sigma factor) to control the expression of some genes that are critical to the sporulation process.</text>
</comment>
<reference evidence="6 7" key="1">
    <citation type="submission" date="2016-11" db="EMBL/GenBank/DDBJ databases">
        <authorList>
            <person name="Jaros S."/>
            <person name="Januszkiewicz K."/>
            <person name="Wedrychowicz H."/>
        </authorList>
    </citation>
    <scope>NUCLEOTIDE SEQUENCE [LARGE SCALE GENOMIC DNA]</scope>
    <source>
        <strain evidence="6 7">DSM 17459</strain>
    </source>
</reference>
<dbReference type="Proteomes" id="UP000184245">
    <property type="component" value="Unassembled WGS sequence"/>
</dbReference>
<accession>A0A1M4T9A5</accession>
<dbReference type="Gene3D" id="2.40.50.1020">
    <property type="entry name" value="LytTr DNA-binding domain"/>
    <property type="match status" value="1"/>
</dbReference>
<feature type="modified residue" description="4-aspartylphosphate" evidence="3">
    <location>
        <position position="57"/>
    </location>
</feature>
<sequence length="243" mass="28203">MHIAIVEDNEKEQHELLQMLNAYFLKMNTLYTYDTYAAGEEFLKAFHPGSYDLVFLDIYMDGISGMDTARAVRRTDSSCPLFFISASRMHAVESYEVQAVYYLTKPLEETAFLQAMDRVCSRLTKANRYLTVSVKGHLHMKLLLKDILFVDCLARKTHIHLENTQLVIDNSIASVLEILSEDERFLSCNRNVLVNMDWVECIPQEEFIMKNQEHVPIRQRGRGAVKKAFLEYTLKELRKGEFS</sequence>
<dbReference type="Pfam" id="PF00072">
    <property type="entry name" value="Response_reg"/>
    <property type="match status" value="1"/>
</dbReference>
<keyword evidence="3" id="KW-0597">Phosphoprotein</keyword>
<evidence type="ECO:0000256" key="1">
    <source>
        <dbReference type="ARBA" id="ARBA00018672"/>
    </source>
</evidence>
<dbReference type="SMART" id="SM00850">
    <property type="entry name" value="LytTR"/>
    <property type="match status" value="1"/>
</dbReference>
<dbReference type="PANTHER" id="PTHR37299">
    <property type="entry name" value="TRANSCRIPTIONAL REGULATOR-RELATED"/>
    <property type="match status" value="1"/>
</dbReference>
<dbReference type="GO" id="GO:0000156">
    <property type="term" value="F:phosphorelay response regulator activity"/>
    <property type="evidence" value="ECO:0007669"/>
    <property type="project" value="InterPro"/>
</dbReference>
<feature type="domain" description="Response regulatory" evidence="4">
    <location>
        <begin position="2"/>
        <end position="120"/>
    </location>
</feature>
<gene>
    <name evidence="6" type="ORF">SAMN02745158_00479</name>
</gene>
<dbReference type="Pfam" id="PF04397">
    <property type="entry name" value="LytTR"/>
    <property type="match status" value="1"/>
</dbReference>
<dbReference type="EMBL" id="FQVI01000001">
    <property type="protein sequence ID" value="SHE40827.1"/>
    <property type="molecule type" value="Genomic_DNA"/>
</dbReference>
<evidence type="ECO:0000313" key="6">
    <source>
        <dbReference type="EMBL" id="SHE40827.1"/>
    </source>
</evidence>
<dbReference type="OrthoDB" id="9802383at2"/>
<evidence type="ECO:0000259" key="4">
    <source>
        <dbReference type="PROSITE" id="PS50110"/>
    </source>
</evidence>
<feature type="domain" description="HTH LytTR-type" evidence="5">
    <location>
        <begin position="141"/>
        <end position="231"/>
    </location>
</feature>
<protein>
    <recommendedName>
        <fullName evidence="1">Stage 0 sporulation protein A homolog</fullName>
    </recommendedName>
</protein>
<dbReference type="Gene3D" id="3.40.50.2300">
    <property type="match status" value="1"/>
</dbReference>
<dbReference type="InterPro" id="IPR001789">
    <property type="entry name" value="Sig_transdc_resp-reg_receiver"/>
</dbReference>
<dbReference type="SMART" id="SM00448">
    <property type="entry name" value="REC"/>
    <property type="match status" value="1"/>
</dbReference>
<evidence type="ECO:0000256" key="3">
    <source>
        <dbReference type="PROSITE-ProRule" id="PRU00169"/>
    </source>
</evidence>
<dbReference type="InterPro" id="IPR007492">
    <property type="entry name" value="LytTR_DNA-bd_dom"/>
</dbReference>